<evidence type="ECO:0000313" key="2">
    <source>
        <dbReference type="EnsemblMetazoa" id="AFAF004962-PA"/>
    </source>
</evidence>
<dbReference type="AlphaFoldDB" id="A0A182Q858"/>
<reference evidence="3" key="1">
    <citation type="submission" date="2014-01" db="EMBL/GenBank/DDBJ databases">
        <title>The Genome Sequence of Anopheles farauti FAR1 (V2).</title>
        <authorList>
            <consortium name="The Broad Institute Genomics Platform"/>
            <person name="Neafsey D.E."/>
            <person name="Besansky N."/>
            <person name="Howell P."/>
            <person name="Walton C."/>
            <person name="Young S.K."/>
            <person name="Zeng Q."/>
            <person name="Gargeya S."/>
            <person name="Fitzgerald M."/>
            <person name="Haas B."/>
            <person name="Abouelleil A."/>
            <person name="Allen A.W."/>
            <person name="Alvarado L."/>
            <person name="Arachchi H.M."/>
            <person name="Berlin A.M."/>
            <person name="Chapman S.B."/>
            <person name="Gainer-Dewar J."/>
            <person name="Goldberg J."/>
            <person name="Griggs A."/>
            <person name="Gujja S."/>
            <person name="Hansen M."/>
            <person name="Howarth C."/>
            <person name="Imamovic A."/>
            <person name="Ireland A."/>
            <person name="Larimer J."/>
            <person name="McCowan C."/>
            <person name="Murphy C."/>
            <person name="Pearson M."/>
            <person name="Poon T.W."/>
            <person name="Priest M."/>
            <person name="Roberts A."/>
            <person name="Saif S."/>
            <person name="Shea T."/>
            <person name="Sisk P."/>
            <person name="Sykes S."/>
            <person name="Wortman J."/>
            <person name="Nusbaum C."/>
            <person name="Birren B."/>
        </authorList>
    </citation>
    <scope>NUCLEOTIDE SEQUENCE [LARGE SCALE GENOMIC DNA]</scope>
    <source>
        <strain evidence="3">FAR1</strain>
    </source>
</reference>
<evidence type="ECO:0000313" key="3">
    <source>
        <dbReference type="Proteomes" id="UP000075886"/>
    </source>
</evidence>
<feature type="chain" id="PRO_5008132427" description="Peptidase S1 domain-containing protein" evidence="1">
    <location>
        <begin position="18"/>
        <end position="332"/>
    </location>
</feature>
<dbReference type="VEuPathDB" id="VectorBase:AFAF004962"/>
<sequence length="332" mass="37779">MNFLVILPVLLFCCVHSEHLRYGRNSGAEDSFTEYSTEDPHRGTTDATEELFAYQDWFTFPLTTSNPMKFQTEEAISERSVESTEEENSYLEEFEPRLMIEYTTYSALLYQEDEFGLEFLCSGYWLRRGILLVRGDCWPKDSTLSTDVLVDLVIANDELNLLILQLHRNTEAPSEDEQLHLANIEGNFSRESVKDCALYMLQDDYTKFEAFSWSIRAVPFKQAKRECCDGHICLRTRPSAAAHGVDYALICGQSLAGMLTTERSKFERVLGKLTLLDVSRAKAWIEEALEELAGEYVLDVESSTEFLSLSVTTMPPADMYDLDVDNSGDGML</sequence>
<keyword evidence="1" id="KW-0732">Signal</keyword>
<evidence type="ECO:0000256" key="1">
    <source>
        <dbReference type="SAM" id="SignalP"/>
    </source>
</evidence>
<evidence type="ECO:0008006" key="4">
    <source>
        <dbReference type="Google" id="ProtNLM"/>
    </source>
</evidence>
<name>A0A182Q858_9DIPT</name>
<organism evidence="2 3">
    <name type="scientific">Anopheles farauti</name>
    <dbReference type="NCBI Taxonomy" id="69004"/>
    <lineage>
        <taxon>Eukaryota</taxon>
        <taxon>Metazoa</taxon>
        <taxon>Ecdysozoa</taxon>
        <taxon>Arthropoda</taxon>
        <taxon>Hexapoda</taxon>
        <taxon>Insecta</taxon>
        <taxon>Pterygota</taxon>
        <taxon>Neoptera</taxon>
        <taxon>Endopterygota</taxon>
        <taxon>Diptera</taxon>
        <taxon>Nematocera</taxon>
        <taxon>Culicoidea</taxon>
        <taxon>Culicidae</taxon>
        <taxon>Anophelinae</taxon>
        <taxon>Anopheles</taxon>
    </lineage>
</organism>
<accession>A0A182Q858</accession>
<dbReference type="Proteomes" id="UP000075886">
    <property type="component" value="Unassembled WGS sequence"/>
</dbReference>
<dbReference type="EnsemblMetazoa" id="AFAF004962-RA">
    <property type="protein sequence ID" value="AFAF004962-PA"/>
    <property type="gene ID" value="AFAF004962"/>
</dbReference>
<feature type="signal peptide" evidence="1">
    <location>
        <begin position="1"/>
        <end position="17"/>
    </location>
</feature>
<keyword evidence="3" id="KW-1185">Reference proteome</keyword>
<proteinExistence type="predicted"/>
<reference evidence="2" key="2">
    <citation type="submission" date="2020-05" db="UniProtKB">
        <authorList>
            <consortium name="EnsemblMetazoa"/>
        </authorList>
    </citation>
    <scope>IDENTIFICATION</scope>
    <source>
        <strain evidence="2">FAR1</strain>
    </source>
</reference>
<protein>
    <recommendedName>
        <fullName evidence="4">Peptidase S1 domain-containing protein</fullName>
    </recommendedName>
</protein>
<dbReference type="EMBL" id="AXCN02000794">
    <property type="status" value="NOT_ANNOTATED_CDS"/>
    <property type="molecule type" value="Genomic_DNA"/>
</dbReference>